<accession>A0AAP2E3C5</accession>
<proteinExistence type="predicted"/>
<dbReference type="Proteomes" id="UP001319080">
    <property type="component" value="Unassembled WGS sequence"/>
</dbReference>
<dbReference type="Pfam" id="PF13439">
    <property type="entry name" value="Glyco_transf_4"/>
    <property type="match status" value="1"/>
</dbReference>
<evidence type="ECO:0000313" key="2">
    <source>
        <dbReference type="EMBL" id="MBT1710809.1"/>
    </source>
</evidence>
<feature type="domain" description="Glycosyltransferase subfamily 4-like N-terminal" evidence="1">
    <location>
        <begin position="106"/>
        <end position="238"/>
    </location>
</feature>
<reference evidence="2 3" key="1">
    <citation type="submission" date="2021-05" db="EMBL/GenBank/DDBJ databases">
        <title>A Polyphasic approach of four new species of the genus Ohtaekwangia: Ohtaekwangia histidinii sp. nov., Ohtaekwangia cretensis sp. nov., Ohtaekwangia indiensis sp. nov., Ohtaekwangia reichenbachii sp. nov. from diverse environment.</title>
        <authorList>
            <person name="Octaviana S."/>
        </authorList>
    </citation>
    <scope>NUCLEOTIDE SEQUENCE [LARGE SCALE GENOMIC DNA]</scope>
    <source>
        <strain evidence="2 3">PWU5</strain>
    </source>
</reference>
<name>A0AAP2E3C5_9BACT</name>
<dbReference type="GO" id="GO:0016757">
    <property type="term" value="F:glycosyltransferase activity"/>
    <property type="evidence" value="ECO:0007669"/>
    <property type="project" value="UniProtKB-ARBA"/>
</dbReference>
<evidence type="ECO:0000313" key="3">
    <source>
        <dbReference type="Proteomes" id="UP001319080"/>
    </source>
</evidence>
<organism evidence="2 3">
    <name type="scientific">Dawidia cretensis</name>
    <dbReference type="NCBI Taxonomy" id="2782350"/>
    <lineage>
        <taxon>Bacteria</taxon>
        <taxon>Pseudomonadati</taxon>
        <taxon>Bacteroidota</taxon>
        <taxon>Cytophagia</taxon>
        <taxon>Cytophagales</taxon>
        <taxon>Chryseotaleaceae</taxon>
        <taxon>Dawidia</taxon>
    </lineage>
</organism>
<gene>
    <name evidence="2" type="ORF">KK062_21385</name>
</gene>
<dbReference type="AlphaFoldDB" id="A0AAP2E3C5"/>
<dbReference type="RefSeq" id="WP_254086385.1">
    <property type="nucleotide sequence ID" value="NZ_JAHESE010000026.1"/>
</dbReference>
<comment type="caution">
    <text evidence="2">The sequence shown here is derived from an EMBL/GenBank/DDBJ whole genome shotgun (WGS) entry which is preliminary data.</text>
</comment>
<evidence type="ECO:0000259" key="1">
    <source>
        <dbReference type="Pfam" id="PF13439"/>
    </source>
</evidence>
<keyword evidence="3" id="KW-1185">Reference proteome</keyword>
<sequence>MSAERKKRVLFITYYWPPAGGSGVQRPVKFTKYLREFGWEAIVFTVANGEYPERDETLLQDIPENLHVLTAPTLEPYSLFRALTGNKQPVNTNLFHSRQKKGLLRRLLFWVRSNLFIPDARIGWFIPATRQLNAFLRQEKVDAIISTGPPHTVHLIASKVSKKFSISWIADFRDPWTGIDYFDKLALTAAARRLHQRLEYRTLTQADSVITVSPFLQKMLEGISHRKVHVITNGFDEENFLHERPAPDVRFTIVHMGMLGGARDHRIFWQALATFAQQNNAFHEALEIHLYGKVDAAILESIPPVLLGNTHVEQYVPHTAVPNILQRAQLLYLPIHDCAIDVGFLPGKLFEYLAARRPILSIGPVHGDTAHVIRSLQAGETVGYTDQDALLHYFRERFQAYQQHEPFVASSSIAQFSRRNLTAALAELLNTHVPTPSTHGNKYR</sequence>
<dbReference type="Gene3D" id="3.40.50.2000">
    <property type="entry name" value="Glycogen Phosphorylase B"/>
    <property type="match status" value="2"/>
</dbReference>
<dbReference type="CDD" id="cd03794">
    <property type="entry name" value="GT4_WbuB-like"/>
    <property type="match status" value="1"/>
</dbReference>
<dbReference type="SUPFAM" id="SSF53756">
    <property type="entry name" value="UDP-Glycosyltransferase/glycogen phosphorylase"/>
    <property type="match status" value="1"/>
</dbReference>
<dbReference type="InterPro" id="IPR028098">
    <property type="entry name" value="Glyco_trans_4-like_N"/>
</dbReference>
<dbReference type="EMBL" id="JAHESE010000026">
    <property type="protein sequence ID" value="MBT1710809.1"/>
    <property type="molecule type" value="Genomic_DNA"/>
</dbReference>
<protein>
    <submittedName>
        <fullName evidence="2">Glycosyltransferase family 4 protein</fullName>
    </submittedName>
</protein>